<feature type="domain" description="PAS" evidence="6">
    <location>
        <begin position="9"/>
        <end position="58"/>
    </location>
</feature>
<dbReference type="RefSeq" id="WP_145244382.1">
    <property type="nucleotide sequence ID" value="NZ_CP036273.1"/>
</dbReference>
<evidence type="ECO:0000256" key="4">
    <source>
        <dbReference type="ARBA" id="ARBA00022679"/>
    </source>
</evidence>
<comment type="catalytic activity">
    <reaction evidence="1">
        <text>ATP + protein L-histidine = ADP + protein N-phospho-L-histidine.</text>
        <dbReference type="EC" id="2.7.13.3"/>
    </reaction>
</comment>
<dbReference type="SMART" id="SM00091">
    <property type="entry name" value="PAS"/>
    <property type="match status" value="2"/>
</dbReference>
<proteinExistence type="predicted"/>
<feature type="domain" description="PAC" evidence="7">
    <location>
        <begin position="76"/>
        <end position="128"/>
    </location>
</feature>
<dbReference type="EMBL" id="CP036273">
    <property type="protein sequence ID" value="QDU24204.1"/>
    <property type="molecule type" value="Genomic_DNA"/>
</dbReference>
<dbReference type="InterPro" id="IPR000700">
    <property type="entry name" value="PAS-assoc_C"/>
</dbReference>
<dbReference type="SUPFAM" id="SSF55785">
    <property type="entry name" value="PYP-like sensor domain (PAS domain)"/>
    <property type="match status" value="2"/>
</dbReference>
<keyword evidence="9" id="KW-1185">Reference proteome</keyword>
<dbReference type="Pfam" id="PF08447">
    <property type="entry name" value="PAS_3"/>
    <property type="match status" value="2"/>
</dbReference>
<dbReference type="KEGG" id="uli:ETAA1_62180"/>
<dbReference type="EC" id="2.7.13.3" evidence="2"/>
<keyword evidence="3" id="KW-0597">Phosphoprotein</keyword>
<dbReference type="GO" id="GO:0004673">
    <property type="term" value="F:protein histidine kinase activity"/>
    <property type="evidence" value="ECO:0007669"/>
    <property type="project" value="UniProtKB-EC"/>
</dbReference>
<keyword evidence="4" id="KW-0808">Transferase</keyword>
<evidence type="ECO:0000256" key="2">
    <source>
        <dbReference type="ARBA" id="ARBA00012438"/>
    </source>
</evidence>
<protein>
    <recommendedName>
        <fullName evidence="2">histidine kinase</fullName>
        <ecNumber evidence="2">2.7.13.3</ecNumber>
    </recommendedName>
</protein>
<feature type="domain" description="PAS" evidence="6">
    <location>
        <begin position="129"/>
        <end position="199"/>
    </location>
</feature>
<dbReference type="InterPro" id="IPR052162">
    <property type="entry name" value="Sensor_kinase/Photoreceptor"/>
</dbReference>
<dbReference type="PROSITE" id="PS50113">
    <property type="entry name" value="PAC"/>
    <property type="match status" value="1"/>
</dbReference>
<dbReference type="PANTHER" id="PTHR43304:SF1">
    <property type="entry name" value="PAC DOMAIN-CONTAINING PROTEIN"/>
    <property type="match status" value="1"/>
</dbReference>
<evidence type="ECO:0000256" key="3">
    <source>
        <dbReference type="ARBA" id="ARBA00022553"/>
    </source>
</evidence>
<dbReference type="AlphaFoldDB" id="A0A517Y3F5"/>
<dbReference type="InterPro" id="IPR001610">
    <property type="entry name" value="PAC"/>
</dbReference>
<dbReference type="Proteomes" id="UP000319576">
    <property type="component" value="Chromosome"/>
</dbReference>
<evidence type="ECO:0000256" key="5">
    <source>
        <dbReference type="ARBA" id="ARBA00022777"/>
    </source>
</evidence>
<dbReference type="InterPro" id="IPR013655">
    <property type="entry name" value="PAS_fold_3"/>
</dbReference>
<evidence type="ECO:0000313" key="8">
    <source>
        <dbReference type="EMBL" id="QDU24204.1"/>
    </source>
</evidence>
<dbReference type="PANTHER" id="PTHR43304">
    <property type="entry name" value="PHYTOCHROME-LIKE PROTEIN CPH1"/>
    <property type="match status" value="1"/>
</dbReference>
<reference evidence="8 9" key="1">
    <citation type="submission" date="2019-02" db="EMBL/GenBank/DDBJ databases">
        <title>Deep-cultivation of Planctomycetes and their phenomic and genomic characterization uncovers novel biology.</title>
        <authorList>
            <person name="Wiegand S."/>
            <person name="Jogler M."/>
            <person name="Boedeker C."/>
            <person name="Pinto D."/>
            <person name="Vollmers J."/>
            <person name="Rivas-Marin E."/>
            <person name="Kohn T."/>
            <person name="Peeters S.H."/>
            <person name="Heuer A."/>
            <person name="Rast P."/>
            <person name="Oberbeckmann S."/>
            <person name="Bunk B."/>
            <person name="Jeske O."/>
            <person name="Meyerdierks A."/>
            <person name="Storesund J.E."/>
            <person name="Kallscheuer N."/>
            <person name="Luecker S."/>
            <person name="Lage O.M."/>
            <person name="Pohl T."/>
            <person name="Merkel B.J."/>
            <person name="Hornburger P."/>
            <person name="Mueller R.-W."/>
            <person name="Bruemmer F."/>
            <person name="Labrenz M."/>
            <person name="Spormann A.M."/>
            <person name="Op den Camp H."/>
            <person name="Overmann J."/>
            <person name="Amann R."/>
            <person name="Jetten M.S.M."/>
            <person name="Mascher T."/>
            <person name="Medema M.H."/>
            <person name="Devos D.P."/>
            <person name="Kaster A.-K."/>
            <person name="Ovreas L."/>
            <person name="Rohde M."/>
            <person name="Galperin M.Y."/>
            <person name="Jogler C."/>
        </authorList>
    </citation>
    <scope>NUCLEOTIDE SEQUENCE [LARGE SCALE GENOMIC DNA]</scope>
    <source>
        <strain evidence="8 9">ETA_A1</strain>
    </source>
</reference>
<dbReference type="Gene3D" id="3.30.450.20">
    <property type="entry name" value="PAS domain"/>
    <property type="match status" value="2"/>
</dbReference>
<dbReference type="OrthoDB" id="7979512at2"/>
<dbReference type="CDD" id="cd00130">
    <property type="entry name" value="PAS"/>
    <property type="match status" value="2"/>
</dbReference>
<dbReference type="SMART" id="SM00086">
    <property type="entry name" value="PAC"/>
    <property type="match status" value="1"/>
</dbReference>
<evidence type="ECO:0000256" key="1">
    <source>
        <dbReference type="ARBA" id="ARBA00000085"/>
    </source>
</evidence>
<organism evidence="8 9">
    <name type="scientific">Urbifossiella limnaea</name>
    <dbReference type="NCBI Taxonomy" id="2528023"/>
    <lineage>
        <taxon>Bacteria</taxon>
        <taxon>Pseudomonadati</taxon>
        <taxon>Planctomycetota</taxon>
        <taxon>Planctomycetia</taxon>
        <taxon>Gemmatales</taxon>
        <taxon>Gemmataceae</taxon>
        <taxon>Urbifossiella</taxon>
    </lineage>
</organism>
<dbReference type="FunFam" id="3.30.450.20:FF:000099">
    <property type="entry name" value="Sensory box sensor histidine kinase"/>
    <property type="match status" value="1"/>
</dbReference>
<dbReference type="InterPro" id="IPR000014">
    <property type="entry name" value="PAS"/>
</dbReference>
<evidence type="ECO:0000259" key="6">
    <source>
        <dbReference type="PROSITE" id="PS50112"/>
    </source>
</evidence>
<evidence type="ECO:0000259" key="7">
    <source>
        <dbReference type="PROSITE" id="PS50113"/>
    </source>
</evidence>
<evidence type="ECO:0000313" key="9">
    <source>
        <dbReference type="Proteomes" id="UP000319576"/>
    </source>
</evidence>
<gene>
    <name evidence="8" type="ORF">ETAA1_62180</name>
</gene>
<accession>A0A517Y3F5</accession>
<dbReference type="PROSITE" id="PS50112">
    <property type="entry name" value="PAS"/>
    <property type="match status" value="2"/>
</dbReference>
<name>A0A517Y3F5_9BACT</name>
<sequence length="245" mass="26499">MSPDLPPLRLLDALPQLVWAAGPSGELEYVNNRCAEYTGIPADDLLGWEWGWLVHPEDLPDTLNRWAAARQLVRPYHAEHRLRRADGRYRCFVSRAEPTVDAGGVVVGWVGTSTDIDDFRRAGAATREATGLIRAFVERAPVGCVLVGSDRVVRYANPWFAGLLGYPPGALAGADAADWVHPDDRRGLAAAATDLLGRPGGQADGCARLRRADGTYHRVRLRVTNLLPDPDVRALAVAVEAPAAG</sequence>
<keyword evidence="5" id="KW-0418">Kinase</keyword>
<dbReference type="InterPro" id="IPR035965">
    <property type="entry name" value="PAS-like_dom_sf"/>
</dbReference>
<dbReference type="NCBIfam" id="TIGR00229">
    <property type="entry name" value="sensory_box"/>
    <property type="match status" value="2"/>
</dbReference>